<dbReference type="PIRSF" id="PIRSF000337">
    <property type="entry name" value="NTA_MOA"/>
    <property type="match status" value="1"/>
</dbReference>
<keyword evidence="4 8" id="KW-0503">Monooxygenase</keyword>
<organism evidence="8 9">
    <name type="scientific">Mycobacterium decipiens</name>
    <dbReference type="NCBI Taxonomy" id="1430326"/>
    <lineage>
        <taxon>Bacteria</taxon>
        <taxon>Bacillati</taxon>
        <taxon>Actinomycetota</taxon>
        <taxon>Actinomycetes</taxon>
        <taxon>Mycobacteriales</taxon>
        <taxon>Mycobacteriaceae</taxon>
        <taxon>Mycobacterium</taxon>
    </lineage>
</organism>
<dbReference type="InterPro" id="IPR016215">
    <property type="entry name" value="NTA_MOA"/>
</dbReference>
<proteinExistence type="inferred from homology"/>
<evidence type="ECO:0000313" key="9">
    <source>
        <dbReference type="Proteomes" id="UP000193247"/>
    </source>
</evidence>
<evidence type="ECO:0000256" key="2">
    <source>
        <dbReference type="ARBA" id="ARBA00022643"/>
    </source>
</evidence>
<dbReference type="InterPro" id="IPR051260">
    <property type="entry name" value="Diverse_substr_monoxygenases"/>
</dbReference>
<evidence type="ECO:0000256" key="4">
    <source>
        <dbReference type="ARBA" id="ARBA00023033"/>
    </source>
</evidence>
<gene>
    <name evidence="8" type="ORF">B8W66_04030</name>
</gene>
<evidence type="ECO:0000256" key="5">
    <source>
        <dbReference type="ARBA" id="ARBA00033748"/>
    </source>
</evidence>
<comment type="similarity">
    <text evidence="5">Belongs to the NtaA/SnaA/DszA monooxygenase family.</text>
</comment>
<evidence type="ECO:0000256" key="6">
    <source>
        <dbReference type="PIRSR" id="PIRSR000337-1"/>
    </source>
</evidence>
<keyword evidence="2 6" id="KW-0288">FMN</keyword>
<evidence type="ECO:0000313" key="8">
    <source>
        <dbReference type="EMBL" id="OSC42770.1"/>
    </source>
</evidence>
<keyword evidence="1 6" id="KW-0285">Flavoprotein</keyword>
<dbReference type="PANTHER" id="PTHR30011:SF16">
    <property type="entry name" value="C2H2 FINGER DOMAIN TRANSCRIPTION FACTOR (EUROFUNG)-RELATED"/>
    <property type="match status" value="1"/>
</dbReference>
<reference evidence="8 9" key="1">
    <citation type="submission" date="2017-04" db="EMBL/GenBank/DDBJ databases">
        <title>The new phylogeny of genus Mycobacterium.</title>
        <authorList>
            <person name="Tortoli E."/>
            <person name="Trovato A."/>
            <person name="Cirillo D.M."/>
        </authorList>
    </citation>
    <scope>NUCLEOTIDE SEQUENCE [LARGE SCALE GENOMIC DNA]</scope>
    <source>
        <strain evidence="8 9">TBL 1200985</strain>
    </source>
</reference>
<dbReference type="SUPFAM" id="SSF51679">
    <property type="entry name" value="Bacterial luciferase-like"/>
    <property type="match status" value="1"/>
</dbReference>
<dbReference type="RefSeq" id="WP_085323782.1">
    <property type="nucleotide sequence ID" value="NZ_NCXP01000002.1"/>
</dbReference>
<dbReference type="InterPro" id="IPR011251">
    <property type="entry name" value="Luciferase-like_dom"/>
</dbReference>
<dbReference type="STRING" id="1430326.B8W66_04030"/>
<dbReference type="Pfam" id="PF00296">
    <property type="entry name" value="Bac_luciferase"/>
    <property type="match status" value="1"/>
</dbReference>
<feature type="binding site" evidence="6">
    <location>
        <position position="68"/>
    </location>
    <ligand>
        <name>FMN</name>
        <dbReference type="ChEBI" id="CHEBI:58210"/>
    </ligand>
</feature>
<dbReference type="OrthoDB" id="4437611at2"/>
<protein>
    <submittedName>
        <fullName evidence="8">FMNH2-dependent monooxygenase</fullName>
    </submittedName>
</protein>
<comment type="caution">
    <text evidence="8">The sequence shown here is derived from an EMBL/GenBank/DDBJ whole genome shotgun (WGS) entry which is preliminary data.</text>
</comment>
<dbReference type="Proteomes" id="UP000193247">
    <property type="component" value="Unassembled WGS sequence"/>
</dbReference>
<keyword evidence="9" id="KW-1185">Reference proteome</keyword>
<evidence type="ECO:0000256" key="3">
    <source>
        <dbReference type="ARBA" id="ARBA00023002"/>
    </source>
</evidence>
<dbReference type="GO" id="GO:0004497">
    <property type="term" value="F:monooxygenase activity"/>
    <property type="evidence" value="ECO:0007669"/>
    <property type="project" value="UniProtKB-KW"/>
</dbReference>
<evidence type="ECO:0000259" key="7">
    <source>
        <dbReference type="Pfam" id="PF00296"/>
    </source>
</evidence>
<dbReference type="EMBL" id="NCXP01000002">
    <property type="protein sequence ID" value="OSC42770.1"/>
    <property type="molecule type" value="Genomic_DNA"/>
</dbReference>
<accession>A0A1X2LZQ4</accession>
<name>A0A1X2LZQ4_9MYCO</name>
<dbReference type="InterPro" id="IPR036661">
    <property type="entry name" value="Luciferase-like_sf"/>
</dbReference>
<feature type="domain" description="Luciferase-like" evidence="7">
    <location>
        <begin position="46"/>
        <end position="284"/>
    </location>
</feature>
<sequence length="376" mass="40607">MASQSAPAGPTDQLHLAVALDGYGWHPQAWRATPASGSAARSVLSGGYWADLAVSAERGLLDFLTIDDTLMPQPGRRERIDPRRLAGRADAVLVAARIAPGTRHIGLIPVATVTHTEPFNVSKSIATLDYVSHGRAGWQARVSVTTHEAALFGRRDGSLAPDTLFGEAAEYVEVVRRLWDSWEDDAVIRDVATGRYIDTEKLHYVDFTGRHFSVRGPSITPRPPQGQPVVAALAHAVPGYEFAAASADIVFITPTDQAAVCAILDEVRAAGGARLKVFSDVLVSFGGDSDFRSDALVFSGCATELVDMLLDWQRLGIDGARLRPAVNATDLPVIVGEVVPLLQRAGRFRTRYRDGETLRERLGLPVAPNRYAAVQR</sequence>
<dbReference type="Gene3D" id="3.20.20.30">
    <property type="entry name" value="Luciferase-like domain"/>
    <property type="match status" value="1"/>
</dbReference>
<keyword evidence="3" id="KW-0560">Oxidoreductase</keyword>
<evidence type="ECO:0000256" key="1">
    <source>
        <dbReference type="ARBA" id="ARBA00022630"/>
    </source>
</evidence>
<dbReference type="PANTHER" id="PTHR30011">
    <property type="entry name" value="ALKANESULFONATE MONOOXYGENASE-RELATED"/>
    <property type="match status" value="1"/>
</dbReference>
<dbReference type="AlphaFoldDB" id="A0A1X2LZQ4"/>
<dbReference type="GO" id="GO:0016705">
    <property type="term" value="F:oxidoreductase activity, acting on paired donors, with incorporation or reduction of molecular oxygen"/>
    <property type="evidence" value="ECO:0007669"/>
    <property type="project" value="InterPro"/>
</dbReference>